<dbReference type="Proteomes" id="UP000014254">
    <property type="component" value="Unassembled WGS sequence"/>
</dbReference>
<name>S2J8S4_MUCC1</name>
<dbReference type="AlphaFoldDB" id="S2J8S4"/>
<accession>S2J8S4</accession>
<dbReference type="InParanoid" id="S2J8S4"/>
<evidence type="ECO:0000313" key="1">
    <source>
        <dbReference type="EMBL" id="EPB84807.1"/>
    </source>
</evidence>
<organism evidence="1 2">
    <name type="scientific">Mucor circinelloides f. circinelloides (strain 1006PhL)</name>
    <name type="common">Mucormycosis agent</name>
    <name type="synonym">Calyptromyces circinelloides</name>
    <dbReference type="NCBI Taxonomy" id="1220926"/>
    <lineage>
        <taxon>Eukaryota</taxon>
        <taxon>Fungi</taxon>
        <taxon>Fungi incertae sedis</taxon>
        <taxon>Mucoromycota</taxon>
        <taxon>Mucoromycotina</taxon>
        <taxon>Mucoromycetes</taxon>
        <taxon>Mucorales</taxon>
        <taxon>Mucorineae</taxon>
        <taxon>Mucoraceae</taxon>
        <taxon>Mucor</taxon>
    </lineage>
</organism>
<dbReference type="VEuPathDB" id="FungiDB:HMPREF1544_08450"/>
<evidence type="ECO:0000313" key="2">
    <source>
        <dbReference type="Proteomes" id="UP000014254"/>
    </source>
</evidence>
<proteinExistence type="predicted"/>
<gene>
    <name evidence="1" type="ORF">HMPREF1544_08450</name>
</gene>
<protein>
    <submittedName>
        <fullName evidence="1">Uncharacterized protein</fullName>
    </submittedName>
</protein>
<sequence length="262" mass="27882">MFENLLNCFTPLATAYNTLVVVKSAFQQFDVNKHCSSKETHQTERAQNAFAYNPYAGVHQEDLFTSNSEDDFNLVTLKMENDVDTDYCLVETQSGNSSAAATALEDGAPAAGFSAEASPAFYVSLIDSAYDVASAAEKSGSIQPDLKGLVVDIGLNIAMNTTNPATYTSTSDPSRTKTNRFDTDIGIEFDVNSDLNSYPAQNDSNGYGANIGVAIGLNYTPSTTDLPSETAQSHAKGFGADLDIDFGLNTTASAPGQPEKKT</sequence>
<dbReference type="EMBL" id="KE124029">
    <property type="protein sequence ID" value="EPB84807.1"/>
    <property type="molecule type" value="Genomic_DNA"/>
</dbReference>
<reference evidence="2" key="1">
    <citation type="submission" date="2013-05" db="EMBL/GenBank/DDBJ databases">
        <title>The Genome sequence of Mucor circinelloides f. circinelloides 1006PhL.</title>
        <authorList>
            <consortium name="The Broad Institute Genomics Platform"/>
            <person name="Cuomo C."/>
            <person name="Earl A."/>
            <person name="Findley K."/>
            <person name="Lee S.C."/>
            <person name="Walker B."/>
            <person name="Young S."/>
            <person name="Zeng Q."/>
            <person name="Gargeya S."/>
            <person name="Fitzgerald M."/>
            <person name="Haas B."/>
            <person name="Abouelleil A."/>
            <person name="Allen A.W."/>
            <person name="Alvarado L."/>
            <person name="Arachchi H.M."/>
            <person name="Berlin A.M."/>
            <person name="Chapman S.B."/>
            <person name="Gainer-Dewar J."/>
            <person name="Goldberg J."/>
            <person name="Griggs A."/>
            <person name="Gujja S."/>
            <person name="Hansen M."/>
            <person name="Howarth C."/>
            <person name="Imamovic A."/>
            <person name="Ireland A."/>
            <person name="Larimer J."/>
            <person name="McCowan C."/>
            <person name="Murphy C."/>
            <person name="Pearson M."/>
            <person name="Poon T.W."/>
            <person name="Priest M."/>
            <person name="Roberts A."/>
            <person name="Saif S."/>
            <person name="Shea T."/>
            <person name="Sisk P."/>
            <person name="Sykes S."/>
            <person name="Wortman J."/>
            <person name="Nusbaum C."/>
            <person name="Birren B."/>
        </authorList>
    </citation>
    <scope>NUCLEOTIDE SEQUENCE [LARGE SCALE GENOMIC DNA]</scope>
    <source>
        <strain evidence="2">1006PhL</strain>
    </source>
</reference>
<keyword evidence="2" id="KW-1185">Reference proteome</keyword>
<dbReference type="OrthoDB" id="10273589at2759"/>